<dbReference type="InterPro" id="IPR020288">
    <property type="entry name" value="Sheath_initiator"/>
</dbReference>
<gene>
    <name evidence="1" type="ORF">J2Z60_001079</name>
</gene>
<name>A0ABS4MEU6_9LACO</name>
<organism evidence="1 2">
    <name type="scientific">Lactobacillus colini</name>
    <dbReference type="NCBI Taxonomy" id="1819254"/>
    <lineage>
        <taxon>Bacteria</taxon>
        <taxon>Bacillati</taxon>
        <taxon>Bacillota</taxon>
        <taxon>Bacilli</taxon>
        <taxon>Lactobacillales</taxon>
        <taxon>Lactobacillaceae</taxon>
        <taxon>Lactobacillus</taxon>
    </lineage>
</organism>
<comment type="caution">
    <text evidence="1">The sequence shown here is derived from an EMBL/GenBank/DDBJ whole genome shotgun (WGS) entry which is preliminary data.</text>
</comment>
<dbReference type="Gene3D" id="3.10.450.40">
    <property type="match status" value="1"/>
</dbReference>
<dbReference type="Proteomes" id="UP001519292">
    <property type="component" value="Unassembled WGS sequence"/>
</dbReference>
<evidence type="ECO:0000313" key="1">
    <source>
        <dbReference type="EMBL" id="MBP2057904.1"/>
    </source>
</evidence>
<protein>
    <recommendedName>
        <fullName evidence="3">DUF2634 domain-containing protein</fullName>
    </recommendedName>
</protein>
<keyword evidence="2" id="KW-1185">Reference proteome</keyword>
<dbReference type="RefSeq" id="WP_209686649.1">
    <property type="nucleotide sequence ID" value="NZ_JAGGLU010000005.1"/>
</dbReference>
<accession>A0ABS4MEU6</accession>
<proteinExistence type="predicted"/>
<dbReference type="Pfam" id="PF10934">
    <property type="entry name" value="Sheath_initiator"/>
    <property type="match status" value="1"/>
</dbReference>
<sequence length="127" mass="14155">MVKDLKVDENGDLIIDPLTHDLVMIDGDDEILQRIKATLDIRYGEMKNLAPEIGADYQNFLGKNFNEEGASADMRAAITAQVPEVENVTSIKFKKLPNRRLEVDFTATIKHEDNSTSKVEGGYEVGT</sequence>
<dbReference type="EMBL" id="JAGGLU010000005">
    <property type="protein sequence ID" value="MBP2057904.1"/>
    <property type="molecule type" value="Genomic_DNA"/>
</dbReference>
<reference evidence="1 2" key="1">
    <citation type="submission" date="2021-03" db="EMBL/GenBank/DDBJ databases">
        <title>Genomic Encyclopedia of Type Strains, Phase IV (KMG-IV): sequencing the most valuable type-strain genomes for metagenomic binning, comparative biology and taxonomic classification.</title>
        <authorList>
            <person name="Goeker M."/>
        </authorList>
    </citation>
    <scope>NUCLEOTIDE SEQUENCE [LARGE SCALE GENOMIC DNA]</scope>
    <source>
        <strain evidence="1 2">DSM 101872</strain>
    </source>
</reference>
<evidence type="ECO:0000313" key="2">
    <source>
        <dbReference type="Proteomes" id="UP001519292"/>
    </source>
</evidence>
<evidence type="ECO:0008006" key="3">
    <source>
        <dbReference type="Google" id="ProtNLM"/>
    </source>
</evidence>